<keyword evidence="1" id="KW-0472">Membrane</keyword>
<organism evidence="2 3">
    <name type="scientific">Anaerococcus kampingae</name>
    <dbReference type="NCBI Taxonomy" id="3115614"/>
    <lineage>
        <taxon>Bacteria</taxon>
        <taxon>Bacillati</taxon>
        <taxon>Bacillota</taxon>
        <taxon>Tissierellia</taxon>
        <taxon>Tissierellales</taxon>
        <taxon>Peptoniphilaceae</taxon>
        <taxon>Anaerococcus</taxon>
    </lineage>
</organism>
<keyword evidence="3" id="KW-1185">Reference proteome</keyword>
<dbReference type="NCBIfam" id="NF033218">
    <property type="entry name" value="anchor_AmaP"/>
    <property type="match status" value="1"/>
</dbReference>
<comment type="caution">
    <text evidence="2">The sequence shown here is derived from an EMBL/GenBank/DDBJ whole genome shotgun (WGS) entry which is preliminary data.</text>
</comment>
<keyword evidence="1" id="KW-0812">Transmembrane</keyword>
<name>A0ABW9MFG0_9FIRM</name>
<dbReference type="RefSeq" id="WP_265236090.1">
    <property type="nucleotide sequence ID" value="NZ_JBGMEF010000029.1"/>
</dbReference>
<keyword evidence="1" id="KW-1133">Transmembrane helix</keyword>
<accession>A0ABW9MFG0</accession>
<evidence type="ECO:0000256" key="1">
    <source>
        <dbReference type="SAM" id="Phobius"/>
    </source>
</evidence>
<sequence length="189" mass="21474">MGKLMKFLYSLMLIVLILLGALFLAFGIDGQAVFEAFVYNEYLYRLVSNEAFVQFFFMAVGILLIGFAIVLLIVLRQNSNKGFDVLIEDEKGSVLIAQRSLESSIKSSVNKFLGLETIKARAKIIDNNKLEAKILADDYSDQAIDKLAERVREEIKKGLNNLTGIDDIKIDLKIEKKEKQKEKREYGRN</sequence>
<gene>
    <name evidence="2" type="primary">amaP</name>
    <name evidence="2" type="ORF">ACCQ42_07465</name>
</gene>
<reference evidence="2 3" key="1">
    <citation type="journal article" date="2025" name="Anaerobe">
        <title>Description of Anaerococcus kampingiae sp. nov., Anaerococcus groningensis sp. nov., Anaerococcus martiniensis sp. nov., and Anaerococcus cruorum sp. nov., isolated from human clinical specimens.</title>
        <authorList>
            <person name="Boiten K.E."/>
            <person name="Meijer J."/>
            <person name="van Wezel E.M."/>
            <person name="Veloo A.C.M."/>
        </authorList>
    </citation>
    <scope>NUCLEOTIDE SEQUENCE [LARGE SCALE GENOMIC DNA]</scope>
    <source>
        <strain evidence="2 3">ENR0874</strain>
    </source>
</reference>
<feature type="transmembrane region" description="Helical" evidence="1">
    <location>
        <begin position="51"/>
        <end position="75"/>
    </location>
</feature>
<protein>
    <submittedName>
        <fullName evidence="2">Alkaline shock response membrane anchor protein AmaP</fullName>
    </submittedName>
</protein>
<evidence type="ECO:0000313" key="2">
    <source>
        <dbReference type="EMBL" id="MFO3667606.1"/>
    </source>
</evidence>
<proteinExistence type="predicted"/>
<dbReference type="EMBL" id="JBGMEF010000029">
    <property type="protein sequence ID" value="MFO3667606.1"/>
    <property type="molecule type" value="Genomic_DNA"/>
</dbReference>
<dbReference type="Proteomes" id="UP001637994">
    <property type="component" value="Unassembled WGS sequence"/>
</dbReference>
<evidence type="ECO:0000313" key="3">
    <source>
        <dbReference type="Proteomes" id="UP001637994"/>
    </source>
</evidence>